<dbReference type="Proteomes" id="UP000676336">
    <property type="component" value="Unassembled WGS sequence"/>
</dbReference>
<dbReference type="EMBL" id="CAJOBI010027329">
    <property type="protein sequence ID" value="CAF4252885.1"/>
    <property type="molecule type" value="Genomic_DNA"/>
</dbReference>
<comment type="caution">
    <text evidence="4">The sequence shown here is derived from an EMBL/GenBank/DDBJ whole genome shotgun (WGS) entry which is preliminary data.</text>
</comment>
<protein>
    <submittedName>
        <fullName evidence="4">Uncharacterized protein</fullName>
    </submittedName>
</protein>
<evidence type="ECO:0000313" key="3">
    <source>
        <dbReference type="EMBL" id="CAF4270517.1"/>
    </source>
</evidence>
<dbReference type="Proteomes" id="UP000681967">
    <property type="component" value="Unassembled WGS sequence"/>
</dbReference>
<feature type="non-terminal residue" evidence="4">
    <location>
        <position position="57"/>
    </location>
</feature>
<name>A0A8S3HKD6_9BILA</name>
<reference evidence="4" key="1">
    <citation type="submission" date="2021-02" db="EMBL/GenBank/DDBJ databases">
        <authorList>
            <person name="Nowell W R."/>
        </authorList>
    </citation>
    <scope>NUCLEOTIDE SEQUENCE</scope>
</reference>
<dbReference type="EMBL" id="CAJOBH010292983">
    <property type="protein sequence ID" value="CAF5183350.1"/>
    <property type="molecule type" value="Genomic_DNA"/>
</dbReference>
<evidence type="ECO:0000313" key="4">
    <source>
        <dbReference type="EMBL" id="CAF5183350.1"/>
    </source>
</evidence>
<organism evidence="4 5">
    <name type="scientific">Rotaria magnacalcarata</name>
    <dbReference type="NCBI Taxonomy" id="392030"/>
    <lineage>
        <taxon>Eukaryota</taxon>
        <taxon>Metazoa</taxon>
        <taxon>Spiralia</taxon>
        <taxon>Gnathifera</taxon>
        <taxon>Rotifera</taxon>
        <taxon>Eurotatoria</taxon>
        <taxon>Bdelloidea</taxon>
        <taxon>Philodinida</taxon>
        <taxon>Philodinidae</taxon>
        <taxon>Rotaria</taxon>
    </lineage>
</organism>
<dbReference type="AlphaFoldDB" id="A0A8S3HKD6"/>
<accession>A0A8S3HKD6</accession>
<feature type="compositionally biased region" description="Basic and acidic residues" evidence="1">
    <location>
        <begin position="40"/>
        <end position="57"/>
    </location>
</feature>
<feature type="compositionally biased region" description="Polar residues" evidence="1">
    <location>
        <begin position="20"/>
        <end position="36"/>
    </location>
</feature>
<dbReference type="Proteomes" id="UP000681720">
    <property type="component" value="Unassembled WGS sequence"/>
</dbReference>
<feature type="region of interest" description="Disordered" evidence="1">
    <location>
        <begin position="19"/>
        <end position="57"/>
    </location>
</feature>
<evidence type="ECO:0000256" key="1">
    <source>
        <dbReference type="SAM" id="MobiDB-lite"/>
    </source>
</evidence>
<evidence type="ECO:0000313" key="2">
    <source>
        <dbReference type="EMBL" id="CAF4252885.1"/>
    </source>
</evidence>
<evidence type="ECO:0000313" key="5">
    <source>
        <dbReference type="Proteomes" id="UP000681967"/>
    </source>
</evidence>
<sequence length="57" mass="5923">FLLFSISQAAETVAEVVTTPVSTTDSAEEAPQTSAVAVSDAKDEAAEPKEQAPEKTE</sequence>
<feature type="non-terminal residue" evidence="4">
    <location>
        <position position="1"/>
    </location>
</feature>
<gene>
    <name evidence="4" type="ORF">BYL167_LOCUS79303</name>
    <name evidence="3" type="ORF">GIL414_LOCUS24533</name>
    <name evidence="2" type="ORF">SMN809_LOCUS24078</name>
</gene>
<dbReference type="EMBL" id="CAJOBJ010030596">
    <property type="protein sequence ID" value="CAF4270517.1"/>
    <property type="molecule type" value="Genomic_DNA"/>
</dbReference>
<proteinExistence type="predicted"/>